<proteinExistence type="predicted"/>
<dbReference type="InterPro" id="IPR005144">
    <property type="entry name" value="ATP-cone_dom"/>
</dbReference>
<gene>
    <name evidence="5" type="ORF">COU15_00385</name>
</gene>
<sequence>MTTIIKGDGTKEEFQIEKLIASLVHSGADQAVAENVADTIVSALRDGMTTTEIYKQAFRELKKIEKTSAAKYSMRRAILELGPTGFPFEDFISEVMRSRGYTTKTRVMVKGRCVSHELDVVMEKEGVVCGAELKFHNVPGFKVDLKTALYVSARFQDIFEGAKNRGDENSMTEGWLITNTKFTSSTIDYAKCAGLNLLGWSYPHGESLSTLVNTNNLYPVTVLTSLSKAEKKRLLETGVTMCNMIAQNPETLSQAGVVPRKHKEVIHESAQLCRLG</sequence>
<keyword evidence="1 3" id="KW-0547">Nucleotide-binding</keyword>
<accession>A0A2H0UGL0</accession>
<evidence type="ECO:0000256" key="3">
    <source>
        <dbReference type="PROSITE-ProRule" id="PRU00492"/>
    </source>
</evidence>
<evidence type="ECO:0000256" key="2">
    <source>
        <dbReference type="ARBA" id="ARBA00022840"/>
    </source>
</evidence>
<dbReference type="Gene3D" id="3.40.1350.10">
    <property type="match status" value="1"/>
</dbReference>
<dbReference type="InterPro" id="IPR011335">
    <property type="entry name" value="Restrct_endonuc-II-like"/>
</dbReference>
<dbReference type="GO" id="GO:0005524">
    <property type="term" value="F:ATP binding"/>
    <property type="evidence" value="ECO:0007669"/>
    <property type="project" value="UniProtKB-UniRule"/>
</dbReference>
<dbReference type="EMBL" id="PFBH01000001">
    <property type="protein sequence ID" value="PIR85539.1"/>
    <property type="molecule type" value="Genomic_DNA"/>
</dbReference>
<dbReference type="CDD" id="cd22308">
    <property type="entry name" value="Af1548-like"/>
    <property type="match status" value="1"/>
</dbReference>
<evidence type="ECO:0000313" key="6">
    <source>
        <dbReference type="Proteomes" id="UP000229315"/>
    </source>
</evidence>
<dbReference type="InterPro" id="IPR011856">
    <property type="entry name" value="tRNA_endonuc-like_dom_sf"/>
</dbReference>
<comment type="caution">
    <text evidence="5">The sequence shown here is derived from an EMBL/GenBank/DDBJ whole genome shotgun (WGS) entry which is preliminary data.</text>
</comment>
<evidence type="ECO:0000259" key="4">
    <source>
        <dbReference type="PROSITE" id="PS51161"/>
    </source>
</evidence>
<dbReference type="Proteomes" id="UP000229315">
    <property type="component" value="Unassembled WGS sequence"/>
</dbReference>
<name>A0A2H0UGL0_9BACT</name>
<organism evidence="5 6">
    <name type="scientific">Candidatus Kaiserbacteria bacterium CG10_big_fil_rev_8_21_14_0_10_45_20</name>
    <dbReference type="NCBI Taxonomy" id="1974607"/>
    <lineage>
        <taxon>Bacteria</taxon>
        <taxon>Candidatus Kaiseribacteriota</taxon>
    </lineage>
</organism>
<dbReference type="AlphaFoldDB" id="A0A2H0UGL0"/>
<dbReference type="SUPFAM" id="SSF52980">
    <property type="entry name" value="Restriction endonuclease-like"/>
    <property type="match status" value="1"/>
</dbReference>
<feature type="domain" description="ATP-cone" evidence="4">
    <location>
        <begin position="2"/>
        <end position="83"/>
    </location>
</feature>
<keyword evidence="2 3" id="KW-0067">ATP-binding</keyword>
<evidence type="ECO:0000313" key="5">
    <source>
        <dbReference type="EMBL" id="PIR85539.1"/>
    </source>
</evidence>
<protein>
    <submittedName>
        <fullName evidence="5">ATPase</fullName>
    </submittedName>
</protein>
<dbReference type="Pfam" id="PF03477">
    <property type="entry name" value="ATP-cone"/>
    <property type="match status" value="1"/>
</dbReference>
<evidence type="ECO:0000256" key="1">
    <source>
        <dbReference type="ARBA" id="ARBA00022741"/>
    </source>
</evidence>
<dbReference type="PROSITE" id="PS51161">
    <property type="entry name" value="ATP_CONE"/>
    <property type="match status" value="1"/>
</dbReference>
<dbReference type="GO" id="GO:0003676">
    <property type="term" value="F:nucleic acid binding"/>
    <property type="evidence" value="ECO:0007669"/>
    <property type="project" value="InterPro"/>
</dbReference>
<reference evidence="6" key="1">
    <citation type="submission" date="2017-09" db="EMBL/GenBank/DDBJ databases">
        <title>Depth-based differentiation of microbial function through sediment-hosted aquifers and enrichment of novel symbionts in the deep terrestrial subsurface.</title>
        <authorList>
            <person name="Probst A.J."/>
            <person name="Ladd B."/>
            <person name="Jarett J.K."/>
            <person name="Geller-Mcgrath D.E."/>
            <person name="Sieber C.M.K."/>
            <person name="Emerson J.B."/>
            <person name="Anantharaman K."/>
            <person name="Thomas B.C."/>
            <person name="Malmstrom R."/>
            <person name="Stieglmeier M."/>
            <person name="Klingl A."/>
            <person name="Woyke T."/>
            <person name="Ryan C.M."/>
            <person name="Banfield J.F."/>
        </authorList>
    </citation>
    <scope>NUCLEOTIDE SEQUENCE [LARGE SCALE GENOMIC DNA]</scope>
</reference>